<dbReference type="EMBL" id="GG749407">
    <property type="protein sequence ID" value="KMW66399.1"/>
    <property type="molecule type" value="Genomic_DNA"/>
</dbReference>
<proteinExistence type="predicted"/>
<sequence>MAPIEIASAPRQHLKPPRYAASTEPLTLKDVEELIWKLIDEKTANASAPENELNNQLRFMGMVSRMIGSGFRRSSTRYQGQSGG</sequence>
<name>A0A0J9HBK0_AJEDA</name>
<dbReference type="AlphaFoldDB" id="A0A0J9HBK0"/>
<protein>
    <submittedName>
        <fullName evidence="1">Uncharacterized protein</fullName>
    </submittedName>
</protein>
<dbReference type="Proteomes" id="UP000007802">
    <property type="component" value="Unassembled WGS sequence"/>
</dbReference>
<reference evidence="1" key="1">
    <citation type="submission" date="2010-03" db="EMBL/GenBank/DDBJ databases">
        <title>Annotation of Blastomyces dermatitidis strain ATCC 18188.</title>
        <authorList>
            <consortium name="The Broad Institute Genome Sequencing Platform"/>
            <consortium name="Broad Institute Genome Sequencing Center for Infectious Disease."/>
            <person name="Cuomo C."/>
            <person name="Klein B."/>
            <person name="Sullivan T."/>
            <person name="Heitman J."/>
            <person name="Young S."/>
            <person name="Zeng Q."/>
            <person name="Gargeya S."/>
            <person name="Alvarado L."/>
            <person name="Berlin A.M."/>
            <person name="Chapman S.B."/>
            <person name="Chen Z."/>
            <person name="Freedman E."/>
            <person name="Gellesch M."/>
            <person name="Goldberg J."/>
            <person name="Griggs A."/>
            <person name="Gujja S."/>
            <person name="Heilman E."/>
            <person name="Heiman D."/>
            <person name="Howarth C."/>
            <person name="Mehta T."/>
            <person name="Neiman D."/>
            <person name="Pearson M."/>
            <person name="Roberts A."/>
            <person name="Saif S."/>
            <person name="Shea T."/>
            <person name="Shenoy N."/>
            <person name="Sisk P."/>
            <person name="Stolte C."/>
            <person name="Sykes S."/>
            <person name="White J."/>
            <person name="Yandava C."/>
            <person name="Haas B."/>
            <person name="Nusbaum C."/>
            <person name="Birren B."/>
        </authorList>
    </citation>
    <scope>NUCLEOTIDE SEQUENCE</scope>
    <source>
        <strain evidence="1">ATCC 18188</strain>
    </source>
</reference>
<gene>
    <name evidence="1" type="ORF">BDDG_11531</name>
</gene>
<evidence type="ECO:0000313" key="1">
    <source>
        <dbReference type="EMBL" id="KMW66399.1"/>
    </source>
</evidence>
<accession>A0A0J9HBK0</accession>
<organism evidence="1">
    <name type="scientific">Ajellomyces dermatitidis (strain ATCC 18188 / CBS 674.68)</name>
    <name type="common">Blastomyces dermatitidis</name>
    <dbReference type="NCBI Taxonomy" id="653446"/>
    <lineage>
        <taxon>Eukaryota</taxon>
        <taxon>Fungi</taxon>
        <taxon>Dikarya</taxon>
        <taxon>Ascomycota</taxon>
        <taxon>Pezizomycotina</taxon>
        <taxon>Eurotiomycetes</taxon>
        <taxon>Eurotiomycetidae</taxon>
        <taxon>Onygenales</taxon>
        <taxon>Ajellomycetaceae</taxon>
        <taxon>Blastomyces</taxon>
    </lineage>
</organism>